<feature type="region of interest" description="Disordered" evidence="1">
    <location>
        <begin position="1"/>
        <end position="27"/>
    </location>
</feature>
<comment type="caution">
    <text evidence="3">The sequence shown here is derived from an EMBL/GenBank/DDBJ whole genome shotgun (WGS) entry which is preliminary data.</text>
</comment>
<proteinExistence type="predicted"/>
<dbReference type="InterPro" id="IPR012337">
    <property type="entry name" value="RNaseH-like_sf"/>
</dbReference>
<accession>A0A6L2N2P7</accession>
<feature type="region of interest" description="Disordered" evidence="1">
    <location>
        <begin position="413"/>
        <end position="436"/>
    </location>
</feature>
<feature type="compositionally biased region" description="Basic and acidic residues" evidence="1">
    <location>
        <begin position="426"/>
        <end position="436"/>
    </location>
</feature>
<dbReference type="InterPro" id="IPR039537">
    <property type="entry name" value="Retrotran_Ty1/copia-like"/>
</dbReference>
<dbReference type="GO" id="GO:0003676">
    <property type="term" value="F:nucleic acid binding"/>
    <property type="evidence" value="ECO:0007669"/>
    <property type="project" value="InterPro"/>
</dbReference>
<dbReference type="GO" id="GO:0015074">
    <property type="term" value="P:DNA integration"/>
    <property type="evidence" value="ECO:0007669"/>
    <property type="project" value="InterPro"/>
</dbReference>
<dbReference type="AlphaFoldDB" id="A0A6L2N2P7"/>
<feature type="region of interest" description="Disordered" evidence="1">
    <location>
        <begin position="204"/>
        <end position="229"/>
    </location>
</feature>
<dbReference type="PANTHER" id="PTHR42648:SF32">
    <property type="entry name" value="RIBONUCLEASE H-LIKE DOMAIN, GAG-PRE-INTEGRASE DOMAIN PROTEIN-RELATED"/>
    <property type="match status" value="1"/>
</dbReference>
<dbReference type="EMBL" id="BKCJ010008081">
    <property type="protein sequence ID" value="GEU80450.1"/>
    <property type="molecule type" value="Genomic_DNA"/>
</dbReference>
<feature type="non-terminal residue" evidence="3">
    <location>
        <position position="1"/>
    </location>
</feature>
<reference evidence="3" key="1">
    <citation type="journal article" date="2019" name="Sci. Rep.">
        <title>Draft genome of Tanacetum cinerariifolium, the natural source of mosquito coil.</title>
        <authorList>
            <person name="Yamashiro T."/>
            <person name="Shiraishi A."/>
            <person name="Satake H."/>
            <person name="Nakayama K."/>
        </authorList>
    </citation>
    <scope>NUCLEOTIDE SEQUENCE</scope>
</reference>
<evidence type="ECO:0000313" key="3">
    <source>
        <dbReference type="EMBL" id="GEU80450.1"/>
    </source>
</evidence>
<feature type="compositionally biased region" description="Low complexity" evidence="1">
    <location>
        <begin position="209"/>
        <end position="220"/>
    </location>
</feature>
<organism evidence="3">
    <name type="scientific">Tanacetum cinerariifolium</name>
    <name type="common">Dalmatian daisy</name>
    <name type="synonym">Chrysanthemum cinerariifolium</name>
    <dbReference type="NCBI Taxonomy" id="118510"/>
    <lineage>
        <taxon>Eukaryota</taxon>
        <taxon>Viridiplantae</taxon>
        <taxon>Streptophyta</taxon>
        <taxon>Embryophyta</taxon>
        <taxon>Tracheophyta</taxon>
        <taxon>Spermatophyta</taxon>
        <taxon>Magnoliopsida</taxon>
        <taxon>eudicotyledons</taxon>
        <taxon>Gunneridae</taxon>
        <taxon>Pentapetalae</taxon>
        <taxon>asterids</taxon>
        <taxon>campanulids</taxon>
        <taxon>Asterales</taxon>
        <taxon>Asteraceae</taxon>
        <taxon>Asteroideae</taxon>
        <taxon>Anthemideae</taxon>
        <taxon>Anthemidinae</taxon>
        <taxon>Tanacetum</taxon>
    </lineage>
</organism>
<dbReference type="Gene3D" id="3.30.420.10">
    <property type="entry name" value="Ribonuclease H-like superfamily/Ribonuclease H"/>
    <property type="match status" value="1"/>
</dbReference>
<protein>
    <recommendedName>
        <fullName evidence="2">Integrase catalytic domain-containing protein</fullName>
    </recommendedName>
</protein>
<dbReference type="InterPro" id="IPR036397">
    <property type="entry name" value="RNaseH_sf"/>
</dbReference>
<dbReference type="SUPFAM" id="SSF53098">
    <property type="entry name" value="Ribonuclease H-like"/>
    <property type="match status" value="1"/>
</dbReference>
<feature type="domain" description="Integrase catalytic" evidence="2">
    <location>
        <begin position="1"/>
        <end position="82"/>
    </location>
</feature>
<dbReference type="InterPro" id="IPR001584">
    <property type="entry name" value="Integrase_cat-core"/>
</dbReference>
<evidence type="ECO:0000256" key="1">
    <source>
        <dbReference type="SAM" id="MobiDB-lite"/>
    </source>
</evidence>
<sequence>NSVGEKGIKRDYSTPRTPQQNGVAEKKNKTLIEAARTMLADSKLPTMFWTEAVSTALTILNTSDHLGKFEGKADEGYLVGYASNSAQATNIIAGNPDDDSNSEYNEQVIVVPSFPSNSFDGPSSSNGPSVIERNADYAKELARLQRQEYEAKDAAERYGYFSLDPPNDGHCCWWQCCCDAPAGAAAGGDAADEANVVANDATGGAAEAPQVPQSPLVSPVREPTPERQPTLEPWRYVHVHLSEPESPPFPPEQTVLYEEPVEFGPVPRPTWYVDPDDIEPIFFGPQPRPMVYVEHDFEVPIFFGPQPRPDNYVEPEEPDVIISMEDDTIHGGFHVESPVWSNDAPKPTVDAAGRAEDPSMLTILPDKLDRCMGRIATLEKDLGTSKQVMGGAILKLVNRVKRLENQAHLRRLAGGGRGGGRSVAGRWRETGGKDDDQGIEMEQENIQERNVLSIDYHRPFIQVTAMSIEFLKSSMPMR</sequence>
<name>A0A6L2N2P7_TANCI</name>
<feature type="compositionally biased region" description="Basic and acidic residues" evidence="1">
    <location>
        <begin position="1"/>
        <end position="13"/>
    </location>
</feature>
<dbReference type="PROSITE" id="PS50994">
    <property type="entry name" value="INTEGRASE"/>
    <property type="match status" value="1"/>
</dbReference>
<dbReference type="PANTHER" id="PTHR42648">
    <property type="entry name" value="TRANSPOSASE, PUTATIVE-RELATED"/>
    <property type="match status" value="1"/>
</dbReference>
<feature type="compositionally biased region" description="Gly residues" evidence="1">
    <location>
        <begin position="413"/>
        <end position="422"/>
    </location>
</feature>
<gene>
    <name evidence="3" type="ORF">Tci_052428</name>
</gene>
<evidence type="ECO:0000259" key="2">
    <source>
        <dbReference type="PROSITE" id="PS50994"/>
    </source>
</evidence>